<proteinExistence type="predicted"/>
<evidence type="ECO:0000256" key="1">
    <source>
        <dbReference type="SAM" id="MobiDB-lite"/>
    </source>
</evidence>
<feature type="compositionally biased region" description="Basic and acidic residues" evidence="1">
    <location>
        <begin position="41"/>
        <end position="50"/>
    </location>
</feature>
<keyword evidence="2" id="KW-0812">Transmembrane</keyword>
<feature type="region of interest" description="Disordered" evidence="1">
    <location>
        <begin position="24"/>
        <end position="80"/>
    </location>
</feature>
<dbReference type="EMBL" id="PVTL01000002">
    <property type="protein sequence ID" value="PRY69758.1"/>
    <property type="molecule type" value="Genomic_DNA"/>
</dbReference>
<keyword evidence="2" id="KW-1133">Transmembrane helix</keyword>
<keyword evidence="4" id="KW-1185">Reference proteome</keyword>
<accession>A0A2T0VHR5</accession>
<comment type="caution">
    <text evidence="3">The sequence shown here is derived from an EMBL/GenBank/DDBJ whole genome shotgun (WGS) entry which is preliminary data.</text>
</comment>
<gene>
    <name evidence="3" type="ORF">B0I08_102435</name>
</gene>
<sequence length="269" mass="27722">MSDVKDPPGTAAFGQILAAAGVAPLRKPGEPAAQPKLTPATRRESREQLRGRPGRRAWNRRPHSRRSAAGNASASKQRARGGAAPKASVIDWSALALAVVVPPAGLLLSVAAHIADRRRVGWATTVTKISTGVACVLTIVLAAGTVVALELRHEGAAHDAIVASSAEFCGALASPDDLLSSSTLGWPAVGSTIPLTITAMEQYTARWTSIAAIAPEGIQHGAQQLVVAGQAAVDSVTASRTVDHASNVARLEAAADSSGITQWADQYCQ</sequence>
<evidence type="ECO:0000256" key="2">
    <source>
        <dbReference type="SAM" id="Phobius"/>
    </source>
</evidence>
<dbReference type="RefSeq" id="WP_146134325.1">
    <property type="nucleotide sequence ID" value="NZ_PVTL01000002.1"/>
</dbReference>
<evidence type="ECO:0000313" key="4">
    <source>
        <dbReference type="Proteomes" id="UP000237983"/>
    </source>
</evidence>
<name>A0A2T0VHR5_9MICO</name>
<feature type="transmembrane region" description="Helical" evidence="2">
    <location>
        <begin position="92"/>
        <end position="114"/>
    </location>
</feature>
<reference evidence="3 4" key="1">
    <citation type="submission" date="2018-03" db="EMBL/GenBank/DDBJ databases">
        <title>Genomic Encyclopedia of Type Strains, Phase III (KMG-III): the genomes of soil and plant-associated and newly described type strains.</title>
        <authorList>
            <person name="Whitman W."/>
        </authorList>
    </citation>
    <scope>NUCLEOTIDE SEQUENCE [LARGE SCALE GENOMIC DNA]</scope>
    <source>
        <strain evidence="3 4">CGMCC 1.12484</strain>
    </source>
</reference>
<organism evidence="3 4">
    <name type="scientific">Glaciihabitans tibetensis</name>
    <dbReference type="NCBI Taxonomy" id="1266600"/>
    <lineage>
        <taxon>Bacteria</taxon>
        <taxon>Bacillati</taxon>
        <taxon>Actinomycetota</taxon>
        <taxon>Actinomycetes</taxon>
        <taxon>Micrococcales</taxon>
        <taxon>Microbacteriaceae</taxon>
        <taxon>Glaciihabitans</taxon>
    </lineage>
</organism>
<dbReference type="AlphaFoldDB" id="A0A2T0VHR5"/>
<feature type="compositionally biased region" description="Basic residues" evidence="1">
    <location>
        <begin position="52"/>
        <end position="66"/>
    </location>
</feature>
<dbReference type="Proteomes" id="UP000237983">
    <property type="component" value="Unassembled WGS sequence"/>
</dbReference>
<protein>
    <submittedName>
        <fullName evidence="3">Uncharacterized protein</fullName>
    </submittedName>
</protein>
<feature type="transmembrane region" description="Helical" evidence="2">
    <location>
        <begin position="126"/>
        <end position="149"/>
    </location>
</feature>
<evidence type="ECO:0000313" key="3">
    <source>
        <dbReference type="EMBL" id="PRY69758.1"/>
    </source>
</evidence>
<keyword evidence="2" id="KW-0472">Membrane</keyword>